<keyword evidence="5 10" id="KW-0346">Stress response</keyword>
<feature type="compositionally biased region" description="Low complexity" evidence="14">
    <location>
        <begin position="22"/>
        <end position="48"/>
    </location>
</feature>
<evidence type="ECO:0000313" key="15">
    <source>
        <dbReference type="EMBL" id="QDV27066.1"/>
    </source>
</evidence>
<dbReference type="CDD" id="cd00446">
    <property type="entry name" value="GrpE"/>
    <property type="match status" value="1"/>
</dbReference>
<dbReference type="SUPFAM" id="SSF58014">
    <property type="entry name" value="Coiled-coil domain of nucleotide exchange factor GrpE"/>
    <property type="match status" value="1"/>
</dbReference>
<dbReference type="Proteomes" id="UP000318017">
    <property type="component" value="Chromosome"/>
</dbReference>
<dbReference type="FunFam" id="2.30.22.10:FF:000001">
    <property type="entry name" value="Protein GrpE"/>
    <property type="match status" value="1"/>
</dbReference>
<dbReference type="GO" id="GO:0051082">
    <property type="term" value="F:unfolded protein binding"/>
    <property type="evidence" value="ECO:0007669"/>
    <property type="project" value="TreeGrafter"/>
</dbReference>
<organism evidence="15 16">
    <name type="scientific">Aureliella helgolandensis</name>
    <dbReference type="NCBI Taxonomy" id="2527968"/>
    <lineage>
        <taxon>Bacteria</taxon>
        <taxon>Pseudomonadati</taxon>
        <taxon>Planctomycetota</taxon>
        <taxon>Planctomycetia</taxon>
        <taxon>Pirellulales</taxon>
        <taxon>Pirellulaceae</taxon>
        <taxon>Aureliella</taxon>
    </lineage>
</organism>
<keyword evidence="6 10" id="KW-0143">Chaperone</keyword>
<dbReference type="GO" id="GO:0051087">
    <property type="term" value="F:protein-folding chaperone binding"/>
    <property type="evidence" value="ECO:0007669"/>
    <property type="project" value="InterPro"/>
</dbReference>
<comment type="similarity">
    <text evidence="2 10 12">Belongs to the GrpE family.</text>
</comment>
<keyword evidence="16" id="KW-1185">Reference proteome</keyword>
<evidence type="ECO:0000256" key="1">
    <source>
        <dbReference type="ARBA" id="ARBA00004496"/>
    </source>
</evidence>
<comment type="function">
    <text evidence="7 10 11">Participates actively in the response to hyperosmotic and heat shock by preventing the aggregation of stress-denatured proteins, in association with DnaK and GrpE. It is the nucleotide exchange factor for DnaK and may function as a thermosensor. Unfolded proteins bind initially to DnaJ; upon interaction with the DnaJ-bound protein, DnaK hydrolyzes its bound ATP, resulting in the formation of a stable complex. GrpE releases ADP from DnaK; ATP binding to DnaK triggers the release of the substrate protein, thus completing the reaction cycle. Several rounds of ATP-dependent interactions between DnaJ, DnaK and GrpE are required for fully efficient folding.</text>
</comment>
<dbReference type="PROSITE" id="PS01071">
    <property type="entry name" value="GRPE"/>
    <property type="match status" value="1"/>
</dbReference>
<dbReference type="SUPFAM" id="SSF51064">
    <property type="entry name" value="Head domain of nucleotide exchange factor GrpE"/>
    <property type="match status" value="1"/>
</dbReference>
<dbReference type="PANTHER" id="PTHR21237:SF23">
    <property type="entry name" value="GRPE PROTEIN HOMOLOG, MITOCHONDRIAL"/>
    <property type="match status" value="1"/>
</dbReference>
<accession>A0A518GEP0</accession>
<dbReference type="NCBIfam" id="NF010738">
    <property type="entry name" value="PRK14140.1"/>
    <property type="match status" value="1"/>
</dbReference>
<dbReference type="InterPro" id="IPR009012">
    <property type="entry name" value="GrpE_head"/>
</dbReference>
<dbReference type="KEGG" id="ahel:Q31a_54470"/>
<dbReference type="InterPro" id="IPR013805">
    <property type="entry name" value="GrpE_CC"/>
</dbReference>
<evidence type="ECO:0000256" key="14">
    <source>
        <dbReference type="SAM" id="MobiDB-lite"/>
    </source>
</evidence>
<dbReference type="AlphaFoldDB" id="A0A518GEP0"/>
<evidence type="ECO:0000256" key="2">
    <source>
        <dbReference type="ARBA" id="ARBA00009054"/>
    </source>
</evidence>
<keyword evidence="13" id="KW-0175">Coiled coil</keyword>
<evidence type="ECO:0000256" key="13">
    <source>
        <dbReference type="SAM" id="Coils"/>
    </source>
</evidence>
<dbReference type="Gene3D" id="2.30.22.10">
    <property type="entry name" value="Head domain of nucleotide exchange factor GrpE"/>
    <property type="match status" value="1"/>
</dbReference>
<evidence type="ECO:0000256" key="10">
    <source>
        <dbReference type="HAMAP-Rule" id="MF_01151"/>
    </source>
</evidence>
<evidence type="ECO:0000256" key="12">
    <source>
        <dbReference type="RuleBase" id="RU004478"/>
    </source>
</evidence>
<dbReference type="GO" id="GO:0000774">
    <property type="term" value="F:adenyl-nucleotide exchange factor activity"/>
    <property type="evidence" value="ECO:0007669"/>
    <property type="project" value="InterPro"/>
</dbReference>
<evidence type="ECO:0000256" key="9">
    <source>
        <dbReference type="ARBA" id="ARBA00076414"/>
    </source>
</evidence>
<evidence type="ECO:0000256" key="11">
    <source>
        <dbReference type="RuleBase" id="RU000639"/>
    </source>
</evidence>
<feature type="compositionally biased region" description="Polar residues" evidence="14">
    <location>
        <begin position="1"/>
        <end position="13"/>
    </location>
</feature>
<proteinExistence type="inferred from homology"/>
<evidence type="ECO:0000256" key="3">
    <source>
        <dbReference type="ARBA" id="ARBA00011738"/>
    </source>
</evidence>
<evidence type="ECO:0000256" key="8">
    <source>
        <dbReference type="ARBA" id="ARBA00072274"/>
    </source>
</evidence>
<dbReference type="Pfam" id="PF01025">
    <property type="entry name" value="GrpE"/>
    <property type="match status" value="1"/>
</dbReference>
<evidence type="ECO:0000256" key="5">
    <source>
        <dbReference type="ARBA" id="ARBA00023016"/>
    </source>
</evidence>
<comment type="subunit">
    <text evidence="3 10">Homodimer.</text>
</comment>
<reference evidence="15 16" key="1">
    <citation type="submission" date="2019-02" db="EMBL/GenBank/DDBJ databases">
        <title>Deep-cultivation of Planctomycetes and their phenomic and genomic characterization uncovers novel biology.</title>
        <authorList>
            <person name="Wiegand S."/>
            <person name="Jogler M."/>
            <person name="Boedeker C."/>
            <person name="Pinto D."/>
            <person name="Vollmers J."/>
            <person name="Rivas-Marin E."/>
            <person name="Kohn T."/>
            <person name="Peeters S.H."/>
            <person name="Heuer A."/>
            <person name="Rast P."/>
            <person name="Oberbeckmann S."/>
            <person name="Bunk B."/>
            <person name="Jeske O."/>
            <person name="Meyerdierks A."/>
            <person name="Storesund J.E."/>
            <person name="Kallscheuer N."/>
            <person name="Luecker S."/>
            <person name="Lage O.M."/>
            <person name="Pohl T."/>
            <person name="Merkel B.J."/>
            <person name="Hornburger P."/>
            <person name="Mueller R.-W."/>
            <person name="Bruemmer F."/>
            <person name="Labrenz M."/>
            <person name="Spormann A.M."/>
            <person name="Op den Camp H."/>
            <person name="Overmann J."/>
            <person name="Amann R."/>
            <person name="Jetten M.S.M."/>
            <person name="Mascher T."/>
            <person name="Medema M.H."/>
            <person name="Devos D.P."/>
            <person name="Kaster A.-K."/>
            <person name="Ovreas L."/>
            <person name="Rohde M."/>
            <person name="Galperin M.Y."/>
            <person name="Jogler C."/>
        </authorList>
    </citation>
    <scope>NUCLEOTIDE SEQUENCE [LARGE SCALE GENOMIC DNA]</scope>
    <source>
        <strain evidence="15 16">Q31a</strain>
    </source>
</reference>
<dbReference type="PANTHER" id="PTHR21237">
    <property type="entry name" value="GRPE PROTEIN"/>
    <property type="match status" value="1"/>
</dbReference>
<dbReference type="InterPro" id="IPR000740">
    <property type="entry name" value="GrpE"/>
</dbReference>
<evidence type="ECO:0000256" key="4">
    <source>
        <dbReference type="ARBA" id="ARBA00022490"/>
    </source>
</evidence>
<dbReference type="GO" id="GO:0005737">
    <property type="term" value="C:cytoplasm"/>
    <property type="evidence" value="ECO:0007669"/>
    <property type="project" value="UniProtKB-SubCell"/>
</dbReference>
<feature type="region of interest" description="Disordered" evidence="14">
    <location>
        <begin position="1"/>
        <end position="50"/>
    </location>
</feature>
<dbReference type="GO" id="GO:0006457">
    <property type="term" value="P:protein folding"/>
    <property type="evidence" value="ECO:0007669"/>
    <property type="project" value="InterPro"/>
</dbReference>
<sequence length="197" mass="21468">MTQEDQNMNSESRPQADDQSDDASQAFADALDQALEQSPEEAPAAAELTVDERVLEAEREVLRSKAELENFRKRMQRDSEQQLKYANTALIRDLLEAIDNLDRAIGAAQEDAANPQSLLEGVKLVRQQFTTALAKHGCTVIDGVGSQFDPNVHEAISQMPSEQYAAGTVAQEVAVGYKLHDRVVRPSSVIVSTGTAG</sequence>
<dbReference type="GO" id="GO:0042803">
    <property type="term" value="F:protein homodimerization activity"/>
    <property type="evidence" value="ECO:0007669"/>
    <property type="project" value="InterPro"/>
</dbReference>
<evidence type="ECO:0000313" key="16">
    <source>
        <dbReference type="Proteomes" id="UP000318017"/>
    </source>
</evidence>
<protein>
    <recommendedName>
        <fullName evidence="8 10">Protein GrpE</fullName>
    </recommendedName>
    <alternativeName>
        <fullName evidence="9 10">HSP-70 cofactor</fullName>
    </alternativeName>
</protein>
<evidence type="ECO:0000256" key="7">
    <source>
        <dbReference type="ARBA" id="ARBA00053401"/>
    </source>
</evidence>
<dbReference type="PRINTS" id="PR00773">
    <property type="entry name" value="GRPEPROTEIN"/>
</dbReference>
<keyword evidence="4 10" id="KW-0963">Cytoplasm</keyword>
<dbReference type="HAMAP" id="MF_01151">
    <property type="entry name" value="GrpE"/>
    <property type="match status" value="1"/>
</dbReference>
<comment type="subcellular location">
    <subcellularLocation>
        <location evidence="1 10">Cytoplasm</location>
    </subcellularLocation>
</comment>
<gene>
    <name evidence="10" type="primary">grpE</name>
    <name evidence="15" type="ORF">Q31a_54470</name>
</gene>
<evidence type="ECO:0000256" key="6">
    <source>
        <dbReference type="ARBA" id="ARBA00023186"/>
    </source>
</evidence>
<dbReference type="Gene3D" id="3.90.20.20">
    <property type="match status" value="1"/>
</dbReference>
<feature type="coiled-coil region" evidence="13">
    <location>
        <begin position="54"/>
        <end position="111"/>
    </location>
</feature>
<name>A0A518GEP0_9BACT</name>
<dbReference type="EMBL" id="CP036298">
    <property type="protein sequence ID" value="QDV27066.1"/>
    <property type="molecule type" value="Genomic_DNA"/>
</dbReference>